<gene>
    <name evidence="1" type="ORF">RR45_GL001405</name>
    <name evidence="2" type="ORF">SAMN02746068_00583</name>
</gene>
<evidence type="ECO:0000313" key="4">
    <source>
        <dbReference type="Proteomes" id="UP000218979"/>
    </source>
</evidence>
<name>A0A1K2H6W7_9LACT</name>
<evidence type="ECO:0000313" key="2">
    <source>
        <dbReference type="EMBL" id="SFZ72186.1"/>
    </source>
</evidence>
<accession>A0A1K2H6W7</accession>
<dbReference type="EMBL" id="JXJT01000032">
    <property type="protein sequence ID" value="PCS00006.1"/>
    <property type="molecule type" value="Genomic_DNA"/>
</dbReference>
<evidence type="ECO:0000313" key="1">
    <source>
        <dbReference type="EMBL" id="PCS00006.1"/>
    </source>
</evidence>
<dbReference type="AlphaFoldDB" id="A0A1K2H6W7"/>
<dbReference type="Proteomes" id="UP000185655">
    <property type="component" value="Unassembled WGS sequence"/>
</dbReference>
<dbReference type="Proteomes" id="UP000218979">
    <property type="component" value="Unassembled WGS sequence"/>
</dbReference>
<proteinExistence type="predicted"/>
<dbReference type="NCBIfam" id="NF040897">
    <property type="entry name" value="SPJ_0845_Nterm"/>
    <property type="match status" value="1"/>
</dbReference>
<reference evidence="1 4" key="1">
    <citation type="submission" date="2014-12" db="EMBL/GenBank/DDBJ databases">
        <title>Draft genome sequences of 10 type strains of Lactococcus.</title>
        <authorList>
            <person name="Sun Z."/>
            <person name="Zhong Z."/>
            <person name="Liu W."/>
            <person name="Zhang W."/>
            <person name="Zhang H."/>
        </authorList>
    </citation>
    <scope>NUCLEOTIDE SEQUENCE [LARGE SCALE GENOMIC DNA]</scope>
    <source>
        <strain evidence="1 4">DSM 22330</strain>
    </source>
</reference>
<organism evidence="2 3">
    <name type="scientific">Pseudolactococcus chungangensis CAU 28 = DSM 22330</name>
    <dbReference type="NCBI Taxonomy" id="1122154"/>
    <lineage>
        <taxon>Bacteria</taxon>
        <taxon>Bacillati</taxon>
        <taxon>Bacillota</taxon>
        <taxon>Bacilli</taxon>
        <taxon>Lactobacillales</taxon>
        <taxon>Streptococcaceae</taxon>
        <taxon>Pseudolactococcus</taxon>
    </lineage>
</organism>
<dbReference type="RefSeq" id="WP_031366686.1">
    <property type="nucleotide sequence ID" value="NZ_FPKS01000002.1"/>
</dbReference>
<dbReference type="EMBL" id="FPKS01000002">
    <property type="protein sequence ID" value="SFZ72186.1"/>
    <property type="molecule type" value="Genomic_DNA"/>
</dbReference>
<dbReference type="OrthoDB" id="2243706at2"/>
<dbReference type="STRING" id="1122154.SAMN02746068_00583"/>
<dbReference type="InterPro" id="IPR047909">
    <property type="entry name" value="SPJ_0845-like_N"/>
</dbReference>
<sequence length="64" mass="7449">MALTFKKRDDLDKVLDELAALPPQVEFTDPDKIEKTSDKKIKSPEDFLKKFEAPQARKDKFTHD</sequence>
<keyword evidence="4" id="KW-1185">Reference proteome</keyword>
<reference evidence="2 3" key="2">
    <citation type="submission" date="2016-11" db="EMBL/GenBank/DDBJ databases">
        <authorList>
            <person name="Jaros S."/>
            <person name="Januszkiewicz K."/>
            <person name="Wedrychowicz H."/>
        </authorList>
    </citation>
    <scope>NUCLEOTIDE SEQUENCE [LARGE SCALE GENOMIC DNA]</scope>
    <source>
        <strain evidence="2 3">DSM 22330</strain>
    </source>
</reference>
<protein>
    <submittedName>
        <fullName evidence="2">Uncharacterized protein</fullName>
    </submittedName>
</protein>
<evidence type="ECO:0000313" key="3">
    <source>
        <dbReference type="Proteomes" id="UP000185655"/>
    </source>
</evidence>